<feature type="transmembrane region" description="Helical" evidence="5">
    <location>
        <begin position="169"/>
        <end position="188"/>
    </location>
</feature>
<comment type="caution">
    <text evidence="6">The sequence shown here is derived from an EMBL/GenBank/DDBJ whole genome shotgun (WGS) entry which is preliminary data.</text>
</comment>
<dbReference type="EMBL" id="JABWAB010000004">
    <property type="protein sequence ID" value="KAF6052395.1"/>
    <property type="molecule type" value="Genomic_DNA"/>
</dbReference>
<evidence type="ECO:0000256" key="5">
    <source>
        <dbReference type="SAM" id="Phobius"/>
    </source>
</evidence>
<keyword evidence="2 5" id="KW-0812">Transmembrane</keyword>
<evidence type="ECO:0000313" key="7">
    <source>
        <dbReference type="Proteomes" id="UP000590412"/>
    </source>
</evidence>
<feature type="transmembrane region" description="Helical" evidence="5">
    <location>
        <begin position="36"/>
        <end position="58"/>
    </location>
</feature>
<gene>
    <name evidence="6" type="ORF">FOB60_002651</name>
</gene>
<sequence length="193" mass="22248">MFLAIFRLANLFLLGNGLYNSLTTKLPPHLVKSGQFQFITNCSLSLAVINLAFTILGLRSIWLYNLASNLEFNVIFSYWTMVLLFPQMVAEDEVDRNLFMDLQVHAFPYIYLIIDFQPRVSFATSVMLTGGFVFGYWFYIEWECGKHIADGVSGYPYPFLKGKNKWQRLKCISVFAILACCNWFILSIRSNSI</sequence>
<dbReference type="PANTHER" id="PTHR10989">
    <property type="entry name" value="ANDROGEN-INDUCED PROTEIN 1-RELATED"/>
    <property type="match status" value="1"/>
</dbReference>
<feature type="transmembrane region" description="Helical" evidence="5">
    <location>
        <begin position="120"/>
        <end position="139"/>
    </location>
</feature>
<dbReference type="GO" id="GO:0012505">
    <property type="term" value="C:endomembrane system"/>
    <property type="evidence" value="ECO:0007669"/>
    <property type="project" value="UniProtKB-SubCell"/>
</dbReference>
<evidence type="ECO:0000256" key="2">
    <source>
        <dbReference type="ARBA" id="ARBA00022692"/>
    </source>
</evidence>
<evidence type="ECO:0000256" key="3">
    <source>
        <dbReference type="ARBA" id="ARBA00022989"/>
    </source>
</evidence>
<comment type="subcellular location">
    <subcellularLocation>
        <location evidence="1">Endomembrane system</location>
        <topology evidence="1">Multi-pass membrane protein</topology>
    </subcellularLocation>
</comment>
<dbReference type="OrthoDB" id="3999685at2759"/>
<dbReference type="AlphaFoldDB" id="A0A8X7NMH4"/>
<evidence type="ECO:0000256" key="4">
    <source>
        <dbReference type="ARBA" id="ARBA00023136"/>
    </source>
</evidence>
<keyword evidence="4 5" id="KW-0472">Membrane</keyword>
<reference evidence="6" key="1">
    <citation type="submission" date="2020-03" db="EMBL/GenBank/DDBJ databases">
        <title>FDA dAtabase for Regulatory Grade micrObial Sequences (FDA-ARGOS): Supporting development and validation of Infectious Disease Dx tests.</title>
        <authorList>
            <person name="Campos J."/>
            <person name="Goldberg B."/>
            <person name="Tallon L."/>
            <person name="Sadzewicz L."/>
            <person name="Vavikolanu K."/>
            <person name="Mehta A."/>
            <person name="Aluvathingal J."/>
            <person name="Nadendla S."/>
            <person name="Nandy P."/>
            <person name="Geyer C."/>
            <person name="Yan Y."/>
            <person name="Sichtig H."/>
        </authorList>
    </citation>
    <scope>NUCLEOTIDE SEQUENCE [LARGE SCALE GENOMIC DNA]</scope>
    <source>
        <strain evidence="6">FDAARGOS_652</strain>
    </source>
</reference>
<evidence type="ECO:0000256" key="1">
    <source>
        <dbReference type="ARBA" id="ARBA00004127"/>
    </source>
</evidence>
<dbReference type="Proteomes" id="UP000590412">
    <property type="component" value="Unassembled WGS sequence"/>
</dbReference>
<protein>
    <submittedName>
        <fullName evidence="6">FAR-17a/AIG1-like family protein</fullName>
    </submittedName>
</protein>
<accession>A0A8X7NMH4</accession>
<dbReference type="GO" id="GO:0016020">
    <property type="term" value="C:membrane"/>
    <property type="evidence" value="ECO:0007669"/>
    <property type="project" value="InterPro"/>
</dbReference>
<dbReference type="PANTHER" id="PTHR10989:SF16">
    <property type="entry name" value="AT02829P-RELATED"/>
    <property type="match status" value="1"/>
</dbReference>
<keyword evidence="3 5" id="KW-1133">Transmembrane helix</keyword>
<dbReference type="InterPro" id="IPR006838">
    <property type="entry name" value="ADTRP_AIG1"/>
</dbReference>
<dbReference type="Pfam" id="PF04750">
    <property type="entry name" value="Far-17a_AIG1"/>
    <property type="match status" value="1"/>
</dbReference>
<organism evidence="6 7">
    <name type="scientific">Candida parapsilosis</name>
    <name type="common">Yeast</name>
    <dbReference type="NCBI Taxonomy" id="5480"/>
    <lineage>
        <taxon>Eukaryota</taxon>
        <taxon>Fungi</taxon>
        <taxon>Dikarya</taxon>
        <taxon>Ascomycota</taxon>
        <taxon>Saccharomycotina</taxon>
        <taxon>Pichiomycetes</taxon>
        <taxon>Debaryomycetaceae</taxon>
        <taxon>Candida/Lodderomyces clade</taxon>
        <taxon>Candida</taxon>
    </lineage>
</organism>
<feature type="transmembrane region" description="Helical" evidence="5">
    <location>
        <begin position="70"/>
        <end position="90"/>
    </location>
</feature>
<proteinExistence type="predicted"/>
<evidence type="ECO:0000313" key="6">
    <source>
        <dbReference type="EMBL" id="KAF6052395.1"/>
    </source>
</evidence>
<name>A0A8X7NMH4_CANPA</name>